<keyword evidence="3" id="KW-1185">Reference proteome</keyword>
<evidence type="ECO:0000313" key="2">
    <source>
        <dbReference type="EMBL" id="GAN66112.1"/>
    </source>
</evidence>
<organism evidence="2 3">
    <name type="scientific">Acetobacter orientalis</name>
    <dbReference type="NCBI Taxonomy" id="146474"/>
    <lineage>
        <taxon>Bacteria</taxon>
        <taxon>Pseudomonadati</taxon>
        <taxon>Pseudomonadota</taxon>
        <taxon>Alphaproteobacteria</taxon>
        <taxon>Acetobacterales</taxon>
        <taxon>Acetobacteraceae</taxon>
        <taxon>Acetobacter</taxon>
    </lineage>
</organism>
<dbReference type="InterPro" id="IPR057087">
    <property type="entry name" value="Gp12-like"/>
</dbReference>
<name>A0A0D6NJ52_9PROT</name>
<accession>A0A0D6NJ52</accession>
<evidence type="ECO:0000259" key="1">
    <source>
        <dbReference type="Pfam" id="PF23961"/>
    </source>
</evidence>
<feature type="domain" description="Phage neck terminator protein gp12-like" evidence="1">
    <location>
        <begin position="28"/>
        <end position="123"/>
    </location>
</feature>
<proteinExistence type="predicted"/>
<sequence length="231" mass="24475">MGRNPVVQTSGNAAGCLSQPVTATCLAALRAFVQLLLPQGTQIIRAQQNHVAAPLGLFALLTPLNRQPLATAKQNGTANTHIVTVAEDYSIQLSLFGPGAAEAAHCIATLFKTDWACQFFNNWVAQNTSVPESSLTSQHASETTLQTATPPATPLQATGAQPTLTPAHISPLYATAAQQTPFITGENQFEDHWFTELHCQLNTSFTLPQTTAPAAHLTLASLPLTLQDTPA</sequence>
<dbReference type="Pfam" id="PF23961">
    <property type="entry name" value="Phage_tail_terminator_9"/>
    <property type="match status" value="1"/>
</dbReference>
<evidence type="ECO:0000313" key="3">
    <source>
        <dbReference type="Proteomes" id="UP000032670"/>
    </source>
</evidence>
<reference evidence="2 3" key="1">
    <citation type="submission" date="2012-11" db="EMBL/GenBank/DDBJ databases">
        <title>Whole genome sequence of Acetobacter orientalis 21F-2.</title>
        <authorList>
            <person name="Azuma Y."/>
            <person name="Higashiura N."/>
            <person name="Hirakawa H."/>
            <person name="Matsushita K."/>
        </authorList>
    </citation>
    <scope>NUCLEOTIDE SEQUENCE [LARGE SCALE GENOMIC DNA]</scope>
    <source>
        <strain evidence="2 3">21F-2</strain>
    </source>
</reference>
<dbReference type="AlphaFoldDB" id="A0A0D6NJ52"/>
<dbReference type="STRING" id="1231341.Abor_015_035"/>
<comment type="caution">
    <text evidence="2">The sequence shown here is derived from an EMBL/GenBank/DDBJ whole genome shotgun (WGS) entry which is preliminary data.</text>
</comment>
<dbReference type="EMBL" id="BAMX01000015">
    <property type="protein sequence ID" value="GAN66112.1"/>
    <property type="molecule type" value="Genomic_DNA"/>
</dbReference>
<dbReference type="Proteomes" id="UP000032670">
    <property type="component" value="Unassembled WGS sequence"/>
</dbReference>
<gene>
    <name evidence="2" type="ORF">Abor_015_035</name>
</gene>
<protein>
    <recommendedName>
        <fullName evidence="1">Phage neck terminator protein gp12-like domain-containing protein</fullName>
    </recommendedName>
</protein>